<dbReference type="Proteomes" id="UP000193228">
    <property type="component" value="Unassembled WGS sequence"/>
</dbReference>
<dbReference type="SUPFAM" id="SSF81901">
    <property type="entry name" value="HCP-like"/>
    <property type="match status" value="1"/>
</dbReference>
<name>A0A1X7LB88_9BURK</name>
<feature type="region of interest" description="Disordered" evidence="1">
    <location>
        <begin position="244"/>
        <end position="270"/>
    </location>
</feature>
<reference evidence="3" key="1">
    <citation type="submission" date="2017-04" db="EMBL/GenBank/DDBJ databases">
        <authorList>
            <person name="Varghese N."/>
            <person name="Submissions S."/>
        </authorList>
    </citation>
    <scope>NUCLEOTIDE SEQUENCE [LARGE SCALE GENOMIC DNA]</scope>
    <source>
        <strain evidence="3">LMG 29540</strain>
    </source>
</reference>
<protein>
    <recommendedName>
        <fullName evidence="4">TPR repeat</fullName>
    </recommendedName>
</protein>
<dbReference type="OrthoDB" id="5365194at2"/>
<keyword evidence="3" id="KW-1185">Reference proteome</keyword>
<evidence type="ECO:0000313" key="2">
    <source>
        <dbReference type="EMBL" id="SMG51116.1"/>
    </source>
</evidence>
<evidence type="ECO:0000256" key="1">
    <source>
        <dbReference type="SAM" id="MobiDB-lite"/>
    </source>
</evidence>
<dbReference type="InterPro" id="IPR006597">
    <property type="entry name" value="Sel1-like"/>
</dbReference>
<sequence length="270" mass="29494">MTQVTLKALANVSHDEFAAILSGPPAQAAAWVGAAAQNGIVEAQAVYGQYLLDGHGVERNLDEAFVWFRHAARRDHPMAMNMLGRCYEHGWGTAACAPVAVYWYRLAARAGLDWGMYNYASALALGHGIECDRAQALQWFQRAAELGHAKSLNFVGSFYEDGWVVDADADIALDYYRRAAEGGDFRGQFNYARLLAERGEIADALQWLQRVPGTATAAFVAKMRRWLAASPVSAFRALEQSLAGSVNGSPDADVNPQGRAMLNRTQEPRA</sequence>
<accession>A0A1X7LB88</accession>
<dbReference type="PANTHER" id="PTHR43628">
    <property type="entry name" value="ACTIVATOR OF C KINASE PROTEIN 1-RELATED"/>
    <property type="match status" value="1"/>
</dbReference>
<gene>
    <name evidence="2" type="ORF">SAMN06265784_105390</name>
</gene>
<dbReference type="RefSeq" id="WP_085485487.1">
    <property type="nucleotide sequence ID" value="NZ_FXAT01000005.1"/>
</dbReference>
<dbReference type="Gene3D" id="1.25.40.10">
    <property type="entry name" value="Tetratricopeptide repeat domain"/>
    <property type="match status" value="1"/>
</dbReference>
<evidence type="ECO:0008006" key="4">
    <source>
        <dbReference type="Google" id="ProtNLM"/>
    </source>
</evidence>
<dbReference type="AlphaFoldDB" id="A0A1X7LB88"/>
<dbReference type="EMBL" id="FXAT01000005">
    <property type="protein sequence ID" value="SMG51116.1"/>
    <property type="molecule type" value="Genomic_DNA"/>
</dbReference>
<evidence type="ECO:0000313" key="3">
    <source>
        <dbReference type="Proteomes" id="UP000193228"/>
    </source>
</evidence>
<dbReference type="InterPro" id="IPR052945">
    <property type="entry name" value="Mitotic_Regulator"/>
</dbReference>
<dbReference type="STRING" id="1515439.SAMN06265784_105390"/>
<dbReference type="Pfam" id="PF08238">
    <property type="entry name" value="Sel1"/>
    <property type="match status" value="4"/>
</dbReference>
<dbReference type="PANTHER" id="PTHR43628:SF1">
    <property type="entry name" value="CHITIN SYNTHASE REGULATORY FACTOR 2-RELATED"/>
    <property type="match status" value="1"/>
</dbReference>
<organism evidence="2 3">
    <name type="scientific">Paraburkholderia susongensis</name>
    <dbReference type="NCBI Taxonomy" id="1515439"/>
    <lineage>
        <taxon>Bacteria</taxon>
        <taxon>Pseudomonadati</taxon>
        <taxon>Pseudomonadota</taxon>
        <taxon>Betaproteobacteria</taxon>
        <taxon>Burkholderiales</taxon>
        <taxon>Burkholderiaceae</taxon>
        <taxon>Paraburkholderia</taxon>
    </lineage>
</organism>
<dbReference type="InterPro" id="IPR011990">
    <property type="entry name" value="TPR-like_helical_dom_sf"/>
</dbReference>
<proteinExistence type="predicted"/>
<dbReference type="SMART" id="SM00671">
    <property type="entry name" value="SEL1"/>
    <property type="match status" value="4"/>
</dbReference>